<dbReference type="GO" id="GO:0007409">
    <property type="term" value="P:axonogenesis"/>
    <property type="evidence" value="ECO:0007669"/>
    <property type="project" value="TreeGrafter"/>
</dbReference>
<feature type="compositionally biased region" description="Basic and acidic residues" evidence="1">
    <location>
        <begin position="368"/>
        <end position="384"/>
    </location>
</feature>
<evidence type="ECO:0000256" key="1">
    <source>
        <dbReference type="SAM" id="MobiDB-lite"/>
    </source>
</evidence>
<protein>
    <recommendedName>
        <fullName evidence="2">Microtubule-associated protein 1A/B/S-like MBL-like domain-containing protein</fullName>
    </recommendedName>
</protein>
<feature type="region of interest" description="Disordered" evidence="1">
    <location>
        <begin position="589"/>
        <end position="666"/>
    </location>
</feature>
<dbReference type="Pfam" id="PF25281">
    <property type="entry name" value="MBL_MAP1B"/>
    <property type="match status" value="2"/>
</dbReference>
<dbReference type="Proteomes" id="UP000694388">
    <property type="component" value="Unplaced"/>
</dbReference>
<reference evidence="3" key="1">
    <citation type="submission" date="2025-08" db="UniProtKB">
        <authorList>
            <consortium name="Ensembl"/>
        </authorList>
    </citation>
    <scope>IDENTIFICATION</scope>
</reference>
<dbReference type="PANTHER" id="PTHR13843:SF12">
    <property type="entry name" value="ATPASE F1_V1_A1 COMPLEX ALPHA_BETA SUBUNIT NUCLEOTIDE-BINDING DOMAIN-CONTAINING PROTEIN"/>
    <property type="match status" value="1"/>
</dbReference>
<dbReference type="InterPro" id="IPR026074">
    <property type="entry name" value="MAP1"/>
</dbReference>
<sequence>WVPKGTRTGTKGLKDIPSVCQTHDSIKTCREGRGRCLATEMAEYLAESAFVPSPFDVLEPPASGGFLKLSRPCCYVFPGGCGDSALFAISGFTLLAGGGAERRAAFWKLARHLDRLDAVLIPHAGCDTLPGIVALLRRKLAEAEAQEGTEVDGETAVNINGSSDWLRNSVSPELGVVFFNAPEKPLEHEENEMCLVLDLLNRLGITPWPLFRTPSSPAEPLVLFQKLGVGRLELYVLCPARGNARSNSVAVLLVWHPCCPGEKVVRVLFPGNVAQDKLLEGLEQLKHLEFLQSPEGNAHVHLPKERQHMTKVQGTSAGSRREGATGLVKSDSRTELAKASRMEKKVDGTTVFRTKVTKTVKDFGVGIKETRTGKSEAGGLEKEPPPPSKDGSVGLLAPASTSTTSLGTGSYLEHLTATPTTGDEVSPSLHAEVGSPHSTEVDDSLSVSMEQGPGQMTDAEGLARDADSSHDADICLVAACPFQHDNTEGLPAPEDLSDDSLRSQERLGTAPVKVTDDTLSESVPSRSDSDIPPCTDDCSSVTADALLDSDEELKAGDKSVEERERCNMHDIPGDGEECGISVQASFCSPPLDPSPLPPDADVCMTNPDARKDAKGKASRTLGKTGSAGVQKPDKARGTSGVPGKSSGAMNAGKTLSKAAKGVRDGKLSKMDEKVGVGLGAKGMLIFFLHLECLSVL</sequence>
<dbReference type="GO" id="GO:0005829">
    <property type="term" value="C:cytosol"/>
    <property type="evidence" value="ECO:0007669"/>
    <property type="project" value="TreeGrafter"/>
</dbReference>
<feature type="compositionally biased region" description="Low complexity" evidence="1">
    <location>
        <begin position="394"/>
        <end position="412"/>
    </location>
</feature>
<feature type="region of interest" description="Disordered" evidence="1">
    <location>
        <begin position="507"/>
        <end position="537"/>
    </location>
</feature>
<dbReference type="GO" id="GO:0005875">
    <property type="term" value="C:microtubule associated complex"/>
    <property type="evidence" value="ECO:0007669"/>
    <property type="project" value="TreeGrafter"/>
</dbReference>
<dbReference type="InterPro" id="IPR057480">
    <property type="entry name" value="MAP1A/B/S-like_MBL"/>
</dbReference>
<keyword evidence="4" id="KW-1185">Reference proteome</keyword>
<feature type="domain" description="Microtubule-associated protein 1A/B/S-like MBL-like" evidence="2">
    <location>
        <begin position="247"/>
        <end position="294"/>
    </location>
</feature>
<dbReference type="GO" id="GO:0005874">
    <property type="term" value="C:microtubule"/>
    <property type="evidence" value="ECO:0007669"/>
    <property type="project" value="InterPro"/>
</dbReference>
<proteinExistence type="predicted"/>
<feature type="region of interest" description="Disordered" evidence="1">
    <location>
        <begin position="311"/>
        <end position="343"/>
    </location>
</feature>
<dbReference type="GO" id="GO:0045202">
    <property type="term" value="C:synapse"/>
    <property type="evidence" value="ECO:0007669"/>
    <property type="project" value="TreeGrafter"/>
</dbReference>
<dbReference type="GO" id="GO:0031114">
    <property type="term" value="P:regulation of microtubule depolymerization"/>
    <property type="evidence" value="ECO:0007669"/>
    <property type="project" value="TreeGrafter"/>
</dbReference>
<dbReference type="GO" id="GO:0003779">
    <property type="term" value="F:actin binding"/>
    <property type="evidence" value="ECO:0007669"/>
    <property type="project" value="TreeGrafter"/>
</dbReference>
<feature type="region of interest" description="Disordered" evidence="1">
    <location>
        <begin position="367"/>
        <end position="466"/>
    </location>
</feature>
<accession>A0A8C4QSU1</accession>
<feature type="compositionally biased region" description="Basic and acidic residues" evidence="1">
    <location>
        <begin position="330"/>
        <end position="343"/>
    </location>
</feature>
<organism evidence="3 4">
    <name type="scientific">Eptatretus burgeri</name>
    <name type="common">Inshore hagfish</name>
    <dbReference type="NCBI Taxonomy" id="7764"/>
    <lineage>
        <taxon>Eukaryota</taxon>
        <taxon>Metazoa</taxon>
        <taxon>Chordata</taxon>
        <taxon>Craniata</taxon>
        <taxon>Vertebrata</taxon>
        <taxon>Cyclostomata</taxon>
        <taxon>Myxini</taxon>
        <taxon>Myxiniformes</taxon>
        <taxon>Myxinidae</taxon>
        <taxon>Eptatretinae</taxon>
        <taxon>Eptatretus</taxon>
    </lineage>
</organism>
<dbReference type="AlphaFoldDB" id="A0A8C4QSU1"/>
<dbReference type="GO" id="GO:0043025">
    <property type="term" value="C:neuronal cell body"/>
    <property type="evidence" value="ECO:0007669"/>
    <property type="project" value="TreeGrafter"/>
</dbReference>
<reference evidence="3" key="2">
    <citation type="submission" date="2025-09" db="UniProtKB">
        <authorList>
            <consortium name="Ensembl"/>
        </authorList>
    </citation>
    <scope>IDENTIFICATION</scope>
</reference>
<dbReference type="GO" id="GO:0030425">
    <property type="term" value="C:dendrite"/>
    <property type="evidence" value="ECO:0007669"/>
    <property type="project" value="TreeGrafter"/>
</dbReference>
<evidence type="ECO:0000259" key="2">
    <source>
        <dbReference type="Pfam" id="PF25281"/>
    </source>
</evidence>
<dbReference type="GeneTree" id="ENSGT00940000160221"/>
<dbReference type="GO" id="GO:0016358">
    <property type="term" value="P:dendrite development"/>
    <property type="evidence" value="ECO:0007669"/>
    <property type="project" value="TreeGrafter"/>
</dbReference>
<name>A0A8C4QSU1_EPTBU</name>
<dbReference type="GO" id="GO:0000226">
    <property type="term" value="P:microtubule cytoskeleton organization"/>
    <property type="evidence" value="ECO:0007669"/>
    <property type="project" value="InterPro"/>
</dbReference>
<dbReference type="PANTHER" id="PTHR13843">
    <property type="entry name" value="MICROTUBULE-ASSOCIATED PROTEIN"/>
    <property type="match status" value="1"/>
</dbReference>
<evidence type="ECO:0000313" key="3">
    <source>
        <dbReference type="Ensembl" id="ENSEBUP00000018947.1"/>
    </source>
</evidence>
<evidence type="ECO:0000313" key="4">
    <source>
        <dbReference type="Proteomes" id="UP000694388"/>
    </source>
</evidence>
<dbReference type="Ensembl" id="ENSEBUT00000019523.1">
    <property type="protein sequence ID" value="ENSEBUP00000018947.1"/>
    <property type="gene ID" value="ENSEBUG00000011810.1"/>
</dbReference>
<dbReference type="GO" id="GO:0008017">
    <property type="term" value="F:microtubule binding"/>
    <property type="evidence" value="ECO:0007669"/>
    <property type="project" value="InterPro"/>
</dbReference>
<feature type="domain" description="Microtubule-associated protein 1A/B/S-like MBL-like" evidence="2">
    <location>
        <begin position="52"/>
        <end position="242"/>
    </location>
</feature>